<proteinExistence type="predicted"/>
<evidence type="ECO:0000313" key="2">
    <source>
        <dbReference type="EMBL" id="KAF0770741.1"/>
    </source>
</evidence>
<gene>
    <name evidence="2" type="ORF">FWK35_00000924</name>
</gene>
<accession>A0A6G0ZHV4</accession>
<organism evidence="2 3">
    <name type="scientific">Aphis craccivora</name>
    <name type="common">Cowpea aphid</name>
    <dbReference type="NCBI Taxonomy" id="307492"/>
    <lineage>
        <taxon>Eukaryota</taxon>
        <taxon>Metazoa</taxon>
        <taxon>Ecdysozoa</taxon>
        <taxon>Arthropoda</taxon>
        <taxon>Hexapoda</taxon>
        <taxon>Insecta</taxon>
        <taxon>Pterygota</taxon>
        <taxon>Neoptera</taxon>
        <taxon>Paraneoptera</taxon>
        <taxon>Hemiptera</taxon>
        <taxon>Sternorrhyncha</taxon>
        <taxon>Aphidomorpha</taxon>
        <taxon>Aphidoidea</taxon>
        <taxon>Aphididae</taxon>
        <taxon>Aphidini</taxon>
        <taxon>Aphis</taxon>
        <taxon>Aphis</taxon>
    </lineage>
</organism>
<evidence type="ECO:0000256" key="1">
    <source>
        <dbReference type="SAM" id="MobiDB-lite"/>
    </source>
</evidence>
<evidence type="ECO:0000313" key="3">
    <source>
        <dbReference type="Proteomes" id="UP000478052"/>
    </source>
</evidence>
<feature type="region of interest" description="Disordered" evidence="1">
    <location>
        <begin position="76"/>
        <end position="109"/>
    </location>
</feature>
<name>A0A6G0ZHV4_APHCR</name>
<protein>
    <submittedName>
        <fullName evidence="2">Acetyl-CoA carboxylase isoform X1</fullName>
    </submittedName>
</protein>
<sequence>MIQQRRNSRRFVLSELRTFSGGGGVAAAAFAGEEAEPADVDDDPSRADSDDADDGFCIQLEPMAAPSPRPKMTLADLSSLQHQHDDGPPPSNHEIAQWKSIKNLKSGIT</sequence>
<keyword evidence="3" id="KW-1185">Reference proteome</keyword>
<feature type="region of interest" description="Disordered" evidence="1">
    <location>
        <begin position="33"/>
        <end position="55"/>
    </location>
</feature>
<dbReference type="EMBL" id="VUJU01000390">
    <property type="protein sequence ID" value="KAF0770741.1"/>
    <property type="molecule type" value="Genomic_DNA"/>
</dbReference>
<dbReference type="Proteomes" id="UP000478052">
    <property type="component" value="Unassembled WGS sequence"/>
</dbReference>
<comment type="caution">
    <text evidence="2">The sequence shown here is derived from an EMBL/GenBank/DDBJ whole genome shotgun (WGS) entry which is preliminary data.</text>
</comment>
<reference evidence="2 3" key="1">
    <citation type="submission" date="2019-08" db="EMBL/GenBank/DDBJ databases">
        <title>Whole genome of Aphis craccivora.</title>
        <authorList>
            <person name="Voronova N.V."/>
            <person name="Shulinski R.S."/>
            <person name="Bandarenka Y.V."/>
            <person name="Zhorov D.G."/>
            <person name="Warner D."/>
        </authorList>
    </citation>
    <scope>NUCLEOTIDE SEQUENCE [LARGE SCALE GENOMIC DNA]</scope>
    <source>
        <strain evidence="2">180601</strain>
        <tissue evidence="2">Whole Body</tissue>
    </source>
</reference>
<dbReference type="AlphaFoldDB" id="A0A6G0ZHV4"/>
<feature type="compositionally biased region" description="Acidic residues" evidence="1">
    <location>
        <begin position="33"/>
        <end position="42"/>
    </location>
</feature>